<reference evidence="2 3" key="2">
    <citation type="submission" date="2023-12" db="EMBL/GenBank/DDBJ databases">
        <title>Description of an unclassified Opitutus bacterium of Verrucomicrobiota.</title>
        <authorList>
            <person name="Zhang D.-F."/>
        </authorList>
    </citation>
    <scope>NUCLEOTIDE SEQUENCE [LARGE SCALE GENOMIC DNA]</scope>
    <source>
        <strain evidence="2 3">WL0086</strain>
    </source>
</reference>
<evidence type="ECO:0000313" key="3">
    <source>
        <dbReference type="Proteomes" id="UP000738431"/>
    </source>
</evidence>
<gene>
    <name evidence="2" type="ORF">K1X11_007540</name>
</gene>
<feature type="compositionally biased region" description="Pro residues" evidence="1">
    <location>
        <begin position="140"/>
        <end position="160"/>
    </location>
</feature>
<dbReference type="Proteomes" id="UP000738431">
    <property type="component" value="Chromosome"/>
</dbReference>
<proteinExistence type="predicted"/>
<sequence>MKTRNAWVAWLVLIGVFLAGGVTGGFVSLRVADALVERGRAGGEFIPRHLERLDEELNLTPEQEDAIRPILEETWATLREYRRSSVDAMRAMEPRIIEQLDAAQKEAYVAMQEKHRQRWQRLVERRQNGKGGPGSGGPRPDGPPPEGPPPAPPADVPPGN</sequence>
<keyword evidence="3" id="KW-1185">Reference proteome</keyword>
<reference evidence="2 3" key="1">
    <citation type="submission" date="2021-08" db="EMBL/GenBank/DDBJ databases">
        <authorList>
            <person name="Zhang D."/>
            <person name="Zhang A."/>
            <person name="Wang L."/>
        </authorList>
    </citation>
    <scope>NUCLEOTIDE SEQUENCE [LARGE SCALE GENOMIC DNA]</scope>
    <source>
        <strain evidence="2 3">WL0086</strain>
    </source>
</reference>
<name>A0ABZ1CCF1_9BACT</name>
<feature type="region of interest" description="Disordered" evidence="1">
    <location>
        <begin position="117"/>
        <end position="160"/>
    </location>
</feature>
<protein>
    <submittedName>
        <fullName evidence="2">Periplasmic heavy metal sensor</fullName>
    </submittedName>
</protein>
<evidence type="ECO:0000313" key="2">
    <source>
        <dbReference type="EMBL" id="WRQ89256.1"/>
    </source>
</evidence>
<feature type="compositionally biased region" description="Gly residues" evidence="1">
    <location>
        <begin position="129"/>
        <end position="139"/>
    </location>
</feature>
<evidence type="ECO:0000256" key="1">
    <source>
        <dbReference type="SAM" id="MobiDB-lite"/>
    </source>
</evidence>
<organism evidence="2 3">
    <name type="scientific">Actomonas aquatica</name>
    <dbReference type="NCBI Taxonomy" id="2866162"/>
    <lineage>
        <taxon>Bacteria</taxon>
        <taxon>Pseudomonadati</taxon>
        <taxon>Verrucomicrobiota</taxon>
        <taxon>Opitutia</taxon>
        <taxon>Opitutales</taxon>
        <taxon>Opitutaceae</taxon>
        <taxon>Actomonas</taxon>
    </lineage>
</organism>
<accession>A0ABZ1CCF1</accession>
<dbReference type="EMBL" id="CP139781">
    <property type="protein sequence ID" value="WRQ89256.1"/>
    <property type="molecule type" value="Genomic_DNA"/>
</dbReference>
<dbReference type="RefSeq" id="WP_221030052.1">
    <property type="nucleotide sequence ID" value="NZ_CP139781.1"/>
</dbReference>